<name>A0A2S0KJJ0_9ACTN</name>
<dbReference type="PANTHER" id="PTHR30532">
    <property type="entry name" value="IRON III DICITRATE-BINDING PERIPLASMIC PROTEIN"/>
    <property type="match status" value="1"/>
</dbReference>
<dbReference type="Pfam" id="PF01497">
    <property type="entry name" value="Peripla_BP_2"/>
    <property type="match status" value="1"/>
</dbReference>
<reference evidence="7 8" key="1">
    <citation type="submission" date="2018-03" db="EMBL/GenBank/DDBJ databases">
        <title>Characteristics and genome of n-alkane degrading marine bacteria Gordonia iterans isolated from crude oil contaminated in Tae-an, South Korea.</title>
        <authorList>
            <person name="Lee S.-S."/>
            <person name="Kim H."/>
        </authorList>
    </citation>
    <scope>NUCLEOTIDE SEQUENCE [LARGE SCALE GENOMIC DNA]</scope>
    <source>
        <strain evidence="7 8">Co17</strain>
    </source>
</reference>
<comment type="subcellular location">
    <subcellularLocation>
        <location evidence="1">Cell envelope</location>
    </subcellularLocation>
</comment>
<dbReference type="RefSeq" id="WP_105943543.1">
    <property type="nucleotide sequence ID" value="NZ_CP027433.1"/>
</dbReference>
<evidence type="ECO:0000313" key="7">
    <source>
        <dbReference type="EMBL" id="AVM01840.1"/>
    </source>
</evidence>
<dbReference type="KEGG" id="git:C6V83_17820"/>
<evidence type="ECO:0000259" key="6">
    <source>
        <dbReference type="PROSITE" id="PS50983"/>
    </source>
</evidence>
<comment type="similarity">
    <text evidence="2">Belongs to the bacterial solute-binding protein 8 family.</text>
</comment>
<dbReference type="PROSITE" id="PS50983">
    <property type="entry name" value="FE_B12_PBP"/>
    <property type="match status" value="1"/>
</dbReference>
<feature type="domain" description="Fe/B12 periplasmic-binding" evidence="6">
    <location>
        <begin position="57"/>
        <end position="326"/>
    </location>
</feature>
<keyword evidence="8" id="KW-1185">Reference proteome</keyword>
<dbReference type="InterPro" id="IPR002491">
    <property type="entry name" value="ABC_transptr_periplasmic_BD"/>
</dbReference>
<sequence>MTPSFIRRLTALLALLAALILAITACSAPDEDGSGEGGPVQVNTPQGPVVIPSTPKRIVTLGSQWIDTALAFGVTPVAYLDQTQVLTKEAAPWVGDKLERSTSLSMDGLVAEIAKAKPDVILAEGYMATAQPEMYSKIKEIAPTIPGVTGKQVDPWQDLVTLFGTITHQNEKAKQITESVNGKIGQVTKDLPGLKDKSYALAYMFSSDQIQVMADPTDGAGVLFGQFGMKVAPRITAEYAKTRQPRFPISTENVPVLESDFMAITTGNDAMQRELLKLPGYKNLTSVKNGAVSHLSLAEITGLNQPTPLSIPYLLEQMRPQLERAAQTT</sequence>
<keyword evidence="4 5" id="KW-0732">Signal</keyword>
<evidence type="ECO:0000256" key="5">
    <source>
        <dbReference type="SAM" id="SignalP"/>
    </source>
</evidence>
<feature type="chain" id="PRO_5015584867" evidence="5">
    <location>
        <begin position="28"/>
        <end position="329"/>
    </location>
</feature>
<feature type="signal peptide" evidence="5">
    <location>
        <begin position="1"/>
        <end position="27"/>
    </location>
</feature>
<dbReference type="Gene3D" id="3.40.50.1980">
    <property type="entry name" value="Nitrogenase molybdenum iron protein domain"/>
    <property type="match status" value="2"/>
</dbReference>
<dbReference type="Proteomes" id="UP000239814">
    <property type="component" value="Chromosome"/>
</dbReference>
<dbReference type="OrthoDB" id="1846031at2"/>
<proteinExistence type="inferred from homology"/>
<organism evidence="7 8">
    <name type="scientific">Gordonia iterans</name>
    <dbReference type="NCBI Taxonomy" id="1004901"/>
    <lineage>
        <taxon>Bacteria</taxon>
        <taxon>Bacillati</taxon>
        <taxon>Actinomycetota</taxon>
        <taxon>Actinomycetes</taxon>
        <taxon>Mycobacteriales</taxon>
        <taxon>Gordoniaceae</taxon>
        <taxon>Gordonia</taxon>
    </lineage>
</organism>
<evidence type="ECO:0000256" key="2">
    <source>
        <dbReference type="ARBA" id="ARBA00008814"/>
    </source>
</evidence>
<dbReference type="EMBL" id="CP027433">
    <property type="protein sequence ID" value="AVM01840.1"/>
    <property type="molecule type" value="Genomic_DNA"/>
</dbReference>
<keyword evidence="3" id="KW-0813">Transport</keyword>
<gene>
    <name evidence="7" type="ORF">C6V83_17820</name>
</gene>
<dbReference type="InterPro" id="IPR051313">
    <property type="entry name" value="Bact_iron-sidero_bind"/>
</dbReference>
<evidence type="ECO:0000256" key="1">
    <source>
        <dbReference type="ARBA" id="ARBA00004196"/>
    </source>
</evidence>
<dbReference type="AlphaFoldDB" id="A0A2S0KJJ0"/>
<protein>
    <submittedName>
        <fullName evidence="7">ABC transporter substrate-binding protein</fullName>
    </submittedName>
</protein>
<evidence type="ECO:0000313" key="8">
    <source>
        <dbReference type="Proteomes" id="UP000239814"/>
    </source>
</evidence>
<dbReference type="GO" id="GO:1901678">
    <property type="term" value="P:iron coordination entity transport"/>
    <property type="evidence" value="ECO:0007669"/>
    <property type="project" value="UniProtKB-ARBA"/>
</dbReference>
<dbReference type="GO" id="GO:0030288">
    <property type="term" value="C:outer membrane-bounded periplasmic space"/>
    <property type="evidence" value="ECO:0007669"/>
    <property type="project" value="TreeGrafter"/>
</dbReference>
<accession>A0A2S0KJJ0</accession>
<dbReference type="SUPFAM" id="SSF53807">
    <property type="entry name" value="Helical backbone' metal receptor"/>
    <property type="match status" value="1"/>
</dbReference>
<evidence type="ECO:0000256" key="3">
    <source>
        <dbReference type="ARBA" id="ARBA00022448"/>
    </source>
</evidence>
<dbReference type="PROSITE" id="PS51257">
    <property type="entry name" value="PROKAR_LIPOPROTEIN"/>
    <property type="match status" value="1"/>
</dbReference>
<dbReference type="PANTHER" id="PTHR30532:SF24">
    <property type="entry name" value="FERRIC ENTEROBACTIN-BINDING PERIPLASMIC PROTEIN FEPB"/>
    <property type="match status" value="1"/>
</dbReference>
<evidence type="ECO:0000256" key="4">
    <source>
        <dbReference type="ARBA" id="ARBA00022729"/>
    </source>
</evidence>